<keyword evidence="8" id="KW-1185">Reference proteome</keyword>
<dbReference type="InterPro" id="IPR018211">
    <property type="entry name" value="ADH_Fe_CS"/>
</dbReference>
<feature type="binding site" evidence="5">
    <location>
        <begin position="93"/>
        <end position="97"/>
    </location>
    <ligand>
        <name>NAD(+)</name>
        <dbReference type="ChEBI" id="CHEBI:57540"/>
    </ligand>
</feature>
<dbReference type="InterPro" id="IPR001670">
    <property type="entry name" value="ADH_Fe/GldA"/>
</dbReference>
<keyword evidence="3" id="KW-0560">Oxidoreductase</keyword>
<dbReference type="eggNOG" id="COG0371">
    <property type="taxonomic scope" value="Bacteria"/>
</dbReference>
<organism evidence="7 8">
    <name type="scientific">Paenibacillus durus</name>
    <name type="common">Paenibacillus azotofixans</name>
    <dbReference type="NCBI Taxonomy" id="44251"/>
    <lineage>
        <taxon>Bacteria</taxon>
        <taxon>Bacillati</taxon>
        <taxon>Bacillota</taxon>
        <taxon>Bacilli</taxon>
        <taxon>Bacillales</taxon>
        <taxon>Paenibacillaceae</taxon>
        <taxon>Paenibacillus</taxon>
    </lineage>
</organism>
<feature type="binding site" evidence="5">
    <location>
        <position position="124"/>
    </location>
    <ligand>
        <name>NAD(+)</name>
        <dbReference type="ChEBI" id="CHEBI:57540"/>
    </ligand>
</feature>
<name>A0A089HP14_PAEDU</name>
<comment type="cofactor">
    <cofactor evidence="4">
        <name>Zn(2+)</name>
        <dbReference type="ChEBI" id="CHEBI:29105"/>
    </cofactor>
    <text evidence="4">Binds 1 zinc ion per subunit.</text>
</comment>
<dbReference type="PROSITE" id="PS00913">
    <property type="entry name" value="ADH_IRON_1"/>
    <property type="match status" value="1"/>
</dbReference>
<evidence type="ECO:0000313" key="8">
    <source>
        <dbReference type="Proteomes" id="UP000029409"/>
    </source>
</evidence>
<dbReference type="STRING" id="44251.PDUR_11400"/>
<dbReference type="Proteomes" id="UP000029409">
    <property type="component" value="Chromosome"/>
</dbReference>
<evidence type="ECO:0000259" key="6">
    <source>
        <dbReference type="Pfam" id="PF00465"/>
    </source>
</evidence>
<feature type="binding site" evidence="4">
    <location>
        <position position="170"/>
    </location>
    <ligand>
        <name>glycerol</name>
        <dbReference type="ChEBI" id="CHEBI:17754"/>
    </ligand>
</feature>
<keyword evidence="2 4" id="KW-0479">Metal-binding</keyword>
<dbReference type="SUPFAM" id="SSF56796">
    <property type="entry name" value="Dehydroquinate synthase-like"/>
    <property type="match status" value="1"/>
</dbReference>
<dbReference type="KEGG" id="pdu:PDUR_11400"/>
<dbReference type="GO" id="GO:0046872">
    <property type="term" value="F:metal ion binding"/>
    <property type="evidence" value="ECO:0007669"/>
    <property type="project" value="UniProtKB-KW"/>
</dbReference>
<keyword evidence="5" id="KW-0520">NAD</keyword>
<dbReference type="CDD" id="cd08550">
    <property type="entry name" value="GlyDH-like"/>
    <property type="match status" value="1"/>
</dbReference>
<dbReference type="GO" id="GO:0016614">
    <property type="term" value="F:oxidoreductase activity, acting on CH-OH group of donors"/>
    <property type="evidence" value="ECO:0007669"/>
    <property type="project" value="InterPro"/>
</dbReference>
<evidence type="ECO:0000313" key="7">
    <source>
        <dbReference type="EMBL" id="AIQ12445.1"/>
    </source>
</evidence>
<feature type="binding site" evidence="5">
    <location>
        <position position="126"/>
    </location>
    <ligand>
        <name>NAD(+)</name>
        <dbReference type="ChEBI" id="CHEBI:57540"/>
    </ligand>
</feature>
<feature type="binding site" evidence="4">
    <location>
        <position position="270"/>
    </location>
    <ligand>
        <name>glycerol</name>
        <dbReference type="ChEBI" id="CHEBI:17754"/>
    </ligand>
</feature>
<dbReference type="AlphaFoldDB" id="A0A089HP14"/>
<dbReference type="EMBL" id="CP009288">
    <property type="protein sequence ID" value="AIQ12445.1"/>
    <property type="molecule type" value="Genomic_DNA"/>
</dbReference>
<sequence>MILAKAPEKYWNEPGILAKGGEIIAPIGKRAWILAGKTALSVAGEALLKSLDESGIVYEIQVYEGYCTLEDIDILGKAVQASASDVLIGIGGGKILDTIKAVGDKLSLPVVTVPTIAATCAAWSALSVIYTRQGTQTDGIVLERSPKAVLSDTAILAAAPPRYIAAGIADTLVKWYEAAPNVGKGPGSIHARAGLATSKLALDILEELSIDAYLASGRGEVTDAITEVTNTIIFLAGQAGSLSSGSPRAYIAHAINNSLTKQHETHIRLHGEKVAFGLVVQLVLEGYSQTKIDTVARLLHALGQPLTLRELGFKDSFGDKAALVAKGVTLNEEAAAALPFKVNAELLEQAILNTDLTGQRIAEQEQNASRQVQAV</sequence>
<accession>A0A089HP14</accession>
<evidence type="ECO:0000256" key="2">
    <source>
        <dbReference type="ARBA" id="ARBA00022723"/>
    </source>
</evidence>
<dbReference type="Gene3D" id="1.20.1090.10">
    <property type="entry name" value="Dehydroquinate synthase-like - alpha domain"/>
    <property type="match status" value="1"/>
</dbReference>
<dbReference type="Pfam" id="PF00465">
    <property type="entry name" value="Fe-ADH"/>
    <property type="match status" value="1"/>
</dbReference>
<reference evidence="7 8" key="1">
    <citation type="submission" date="2014-08" db="EMBL/GenBank/DDBJ databases">
        <title>Comparative genomics of the Paenibacillus odorifer group.</title>
        <authorList>
            <person name="den Bakker H.C."/>
            <person name="Tsai Y.-C."/>
            <person name="Martin N."/>
            <person name="Korlach J."/>
            <person name="Wiedmann M."/>
        </authorList>
    </citation>
    <scope>NUCLEOTIDE SEQUENCE [LARGE SCALE GENOMIC DNA]</scope>
    <source>
        <strain evidence="7 8">DSM 1735</strain>
    </source>
</reference>
<dbReference type="InterPro" id="IPR016205">
    <property type="entry name" value="Glycerol_DH"/>
</dbReference>
<evidence type="ECO:0000256" key="1">
    <source>
        <dbReference type="ARBA" id="ARBA00007358"/>
    </source>
</evidence>
<dbReference type="Gene3D" id="3.40.50.1970">
    <property type="match status" value="1"/>
</dbReference>
<dbReference type="PANTHER" id="PTHR43616">
    <property type="entry name" value="GLYCEROL DEHYDROGENASE"/>
    <property type="match status" value="1"/>
</dbReference>
<feature type="binding site" evidence="4">
    <location>
        <position position="253"/>
    </location>
    <ligand>
        <name>glycerol</name>
        <dbReference type="ChEBI" id="CHEBI:17754"/>
    </ligand>
</feature>
<dbReference type="PIRSF" id="PIRSF000112">
    <property type="entry name" value="Glycerol_dehydrogenase"/>
    <property type="match status" value="1"/>
</dbReference>
<dbReference type="PANTHER" id="PTHR43616:SF3">
    <property type="entry name" value="HYDROXYCARBOXYLATE DEHYDROGENASE A"/>
    <property type="match status" value="1"/>
</dbReference>
<comment type="similarity">
    <text evidence="1">Belongs to the iron-containing alcohol dehydrogenase family.</text>
</comment>
<protein>
    <recommendedName>
        <fullName evidence="6">Alcohol dehydrogenase iron-type/glycerol dehydrogenase GldA domain-containing protein</fullName>
    </recommendedName>
</protein>
<gene>
    <name evidence="7" type="ORF">PDUR_11400</name>
</gene>
<feature type="binding site" evidence="5">
    <location>
        <position position="130"/>
    </location>
    <ligand>
        <name>NAD(+)</name>
        <dbReference type="ChEBI" id="CHEBI:57540"/>
    </ligand>
</feature>
<evidence type="ECO:0000256" key="4">
    <source>
        <dbReference type="PIRSR" id="PIRSR000112-1"/>
    </source>
</evidence>
<feature type="domain" description="Alcohol dehydrogenase iron-type/glycerol dehydrogenase GldA" evidence="6">
    <location>
        <begin position="7"/>
        <end position="152"/>
    </location>
</feature>
<keyword evidence="4" id="KW-0862">Zinc</keyword>
<dbReference type="RefSeq" id="WP_042206298.1">
    <property type="nucleotide sequence ID" value="NZ_CP009288.1"/>
</dbReference>
<proteinExistence type="inferred from homology"/>
<evidence type="ECO:0000256" key="5">
    <source>
        <dbReference type="PIRSR" id="PIRSR000112-3"/>
    </source>
</evidence>
<evidence type="ECO:0000256" key="3">
    <source>
        <dbReference type="ARBA" id="ARBA00023002"/>
    </source>
</evidence>